<keyword evidence="3" id="KW-0964">Secreted</keyword>
<evidence type="ECO:0000313" key="5">
    <source>
        <dbReference type="EMBL" id="CAG8683846.1"/>
    </source>
</evidence>
<dbReference type="InterPro" id="IPR045379">
    <property type="entry name" value="Crinkler_N"/>
</dbReference>
<evidence type="ECO:0000259" key="4">
    <source>
        <dbReference type="Pfam" id="PF20147"/>
    </source>
</evidence>
<dbReference type="EMBL" id="CAJVPY010007659">
    <property type="protein sequence ID" value="CAG8683846.1"/>
    <property type="molecule type" value="Genomic_DNA"/>
</dbReference>
<evidence type="ECO:0000313" key="6">
    <source>
        <dbReference type="Proteomes" id="UP000789405"/>
    </source>
</evidence>
<proteinExistence type="predicted"/>
<dbReference type="OrthoDB" id="2673191at2759"/>
<dbReference type="GO" id="GO:0043657">
    <property type="term" value="C:host cell"/>
    <property type="evidence" value="ECO:0007669"/>
    <property type="project" value="UniProtKB-SubCell"/>
</dbReference>
<evidence type="ECO:0000256" key="2">
    <source>
        <dbReference type="ARBA" id="ARBA00004613"/>
    </source>
</evidence>
<sequence>IKRTGITSVILNCLVFGEDPYDEIFSVEISTSKNVYALKKAINDKLKSDVVTKKLKLFKVNISLGETRDENIVQMLDLSIGQEMNNFQKISDYFSAQPVDTNLHILVQLPIVATGTIRARSFSLESNINEKRLKCEKEYNDTVARGLEAISPSVRSKPSEFFRSQQSCPILNGRPFENTSPPITLYHIIFSQFLGDLSNANIEIPSDFLLWIDDFIYAAIDSYFEEERNQKMRSLFSDKLGTVLVIEYGQGREYSKERTRLEQVEVTPLYKERYILEIIGLSQMLAKSENAAVLRPSSSPLPAHGPAVNGLHSSHDKSTNSRSSQSNCLPFLCIACCFSTASVFLSKSELGSIRSTIFSLYLRKAKTDDNHMIVVKFAPKYNFEAHNIYALQDYTPKLLYCSNDEEAKTLGGHKMIIIEYVDSTSLDQKHEINPVFWEAIFNDVEAAI</sequence>
<comment type="subcellular location">
    <subcellularLocation>
        <location evidence="1">Host cell</location>
    </subcellularLocation>
    <subcellularLocation>
        <location evidence="2">Secreted</location>
    </subcellularLocation>
</comment>
<dbReference type="Proteomes" id="UP000789405">
    <property type="component" value="Unassembled WGS sequence"/>
</dbReference>
<protein>
    <submittedName>
        <fullName evidence="5">10595_t:CDS:1</fullName>
    </submittedName>
</protein>
<feature type="non-terminal residue" evidence="5">
    <location>
        <position position="1"/>
    </location>
</feature>
<evidence type="ECO:0000256" key="1">
    <source>
        <dbReference type="ARBA" id="ARBA00004340"/>
    </source>
</evidence>
<reference evidence="5" key="1">
    <citation type="submission" date="2021-06" db="EMBL/GenBank/DDBJ databases">
        <authorList>
            <person name="Kallberg Y."/>
            <person name="Tangrot J."/>
            <person name="Rosling A."/>
        </authorList>
    </citation>
    <scope>NUCLEOTIDE SEQUENCE</scope>
    <source>
        <strain evidence="5">MA453B</strain>
    </source>
</reference>
<dbReference type="GO" id="GO:0005576">
    <property type="term" value="C:extracellular region"/>
    <property type="evidence" value="ECO:0007669"/>
    <property type="project" value="UniProtKB-SubCell"/>
</dbReference>
<evidence type="ECO:0000256" key="3">
    <source>
        <dbReference type="ARBA" id="ARBA00022525"/>
    </source>
</evidence>
<keyword evidence="6" id="KW-1185">Reference proteome</keyword>
<name>A0A9N9ESH0_9GLOM</name>
<gene>
    <name evidence="5" type="ORF">DERYTH_LOCUS11972</name>
</gene>
<feature type="domain" description="Crinkler effector protein N-terminal" evidence="4">
    <location>
        <begin position="11"/>
        <end position="108"/>
    </location>
</feature>
<dbReference type="AlphaFoldDB" id="A0A9N9ESH0"/>
<dbReference type="Pfam" id="PF20147">
    <property type="entry name" value="Crinkler"/>
    <property type="match status" value="1"/>
</dbReference>
<organism evidence="5 6">
    <name type="scientific">Dentiscutata erythropus</name>
    <dbReference type="NCBI Taxonomy" id="1348616"/>
    <lineage>
        <taxon>Eukaryota</taxon>
        <taxon>Fungi</taxon>
        <taxon>Fungi incertae sedis</taxon>
        <taxon>Mucoromycota</taxon>
        <taxon>Glomeromycotina</taxon>
        <taxon>Glomeromycetes</taxon>
        <taxon>Diversisporales</taxon>
        <taxon>Gigasporaceae</taxon>
        <taxon>Dentiscutata</taxon>
    </lineage>
</organism>
<comment type="caution">
    <text evidence="5">The sequence shown here is derived from an EMBL/GenBank/DDBJ whole genome shotgun (WGS) entry which is preliminary data.</text>
</comment>
<accession>A0A9N9ESH0</accession>